<reference evidence="1" key="2">
    <citation type="journal article" date="2023" name="IMA Fungus">
        <title>Comparative genomic study of the Penicillium genus elucidates a diverse pangenome and 15 lateral gene transfer events.</title>
        <authorList>
            <person name="Petersen C."/>
            <person name="Sorensen T."/>
            <person name="Nielsen M.R."/>
            <person name="Sondergaard T.E."/>
            <person name="Sorensen J.L."/>
            <person name="Fitzpatrick D.A."/>
            <person name="Frisvad J.C."/>
            <person name="Nielsen K.L."/>
        </authorList>
    </citation>
    <scope>NUCLEOTIDE SEQUENCE</scope>
    <source>
        <strain evidence="1">IBT 34128</strain>
    </source>
</reference>
<dbReference type="RefSeq" id="XP_056510036.1">
    <property type="nucleotide sequence ID" value="XM_056657236.1"/>
</dbReference>
<dbReference type="AlphaFoldDB" id="A0A9W9F1I0"/>
<protein>
    <recommendedName>
        <fullName evidence="3">F-box domain-containing protein</fullName>
    </recommendedName>
</protein>
<evidence type="ECO:0000313" key="1">
    <source>
        <dbReference type="EMBL" id="KAJ5091839.1"/>
    </source>
</evidence>
<comment type="caution">
    <text evidence="1">The sequence shown here is derived from an EMBL/GenBank/DDBJ whole genome shotgun (WGS) entry which is preliminary data.</text>
</comment>
<dbReference type="GeneID" id="81396405"/>
<name>A0A9W9F1I0_9EURO</name>
<sequence length="282" mass="31793">MDQGQSTSATTSIMGNAVDLKEERWHFGHGEIYDVTTKVTLSQLRLVCRAFSSLAAPLLFRKIHCLAHEENLAPLRGPSAFSRSLYTHLVRQFEVGIRGTWKRSERYKTSVQELEKVLPVCLSHFSNLSLLTFSLHLPVTSNISDFFVEPSYVSPIESVLDQLHDLRIQVCDDTGPDGNRAFPKLPSKVKRRSPIADHVSRIFRFIGCATNLTLDLESADEYSSYSSMPVVIGSDKLVELFRQISETLSCVKFEEIALRSGTWRQVFDELRGVPPSSLSQDR</sequence>
<keyword evidence="2" id="KW-1185">Reference proteome</keyword>
<proteinExistence type="predicted"/>
<dbReference type="EMBL" id="JAPMSZ010000009">
    <property type="protein sequence ID" value="KAJ5091839.1"/>
    <property type="molecule type" value="Genomic_DNA"/>
</dbReference>
<organism evidence="1 2">
    <name type="scientific">Penicillium alfredii</name>
    <dbReference type="NCBI Taxonomy" id="1506179"/>
    <lineage>
        <taxon>Eukaryota</taxon>
        <taxon>Fungi</taxon>
        <taxon>Dikarya</taxon>
        <taxon>Ascomycota</taxon>
        <taxon>Pezizomycotina</taxon>
        <taxon>Eurotiomycetes</taxon>
        <taxon>Eurotiomycetidae</taxon>
        <taxon>Eurotiales</taxon>
        <taxon>Aspergillaceae</taxon>
        <taxon>Penicillium</taxon>
    </lineage>
</organism>
<accession>A0A9W9F1I0</accession>
<evidence type="ECO:0000313" key="2">
    <source>
        <dbReference type="Proteomes" id="UP001141434"/>
    </source>
</evidence>
<dbReference type="Proteomes" id="UP001141434">
    <property type="component" value="Unassembled WGS sequence"/>
</dbReference>
<evidence type="ECO:0008006" key="3">
    <source>
        <dbReference type="Google" id="ProtNLM"/>
    </source>
</evidence>
<reference evidence="1" key="1">
    <citation type="submission" date="2022-11" db="EMBL/GenBank/DDBJ databases">
        <authorList>
            <person name="Petersen C."/>
        </authorList>
    </citation>
    <scope>NUCLEOTIDE SEQUENCE</scope>
    <source>
        <strain evidence="1">IBT 34128</strain>
    </source>
</reference>
<gene>
    <name evidence="1" type="ORF">NUU61_006709</name>
</gene>